<keyword evidence="3" id="KW-1185">Reference proteome</keyword>
<dbReference type="AlphaFoldDB" id="A0A370CK07"/>
<gene>
    <name evidence="2" type="ORF">CFE62_002760</name>
</gene>
<evidence type="ECO:0000256" key="1">
    <source>
        <dbReference type="SAM" id="Phobius"/>
    </source>
</evidence>
<dbReference type="InterPro" id="IPR007446">
    <property type="entry name" value="PilP"/>
</dbReference>
<reference evidence="2 3" key="1">
    <citation type="journal article" date="2017" name="Int. J. Syst. Evol. Microbiol.">
        <title>Aquarickettsiella crustaci n. gen. n. sp. (Gammaproteobacteria: Legionellales: Coxiellaceae); a bacterial pathogen of the freshwater crustacean: Gammarus fossarum (Malacostraca: Amphipoda).</title>
        <authorList>
            <person name="Bojko J."/>
            <person name="Dunn A.M."/>
            <person name="Stebbing P.D."/>
            <person name="Van Aerle R."/>
            <person name="Bacela-Spychalska K."/>
            <person name="Bean T.P."/>
            <person name="Stentiford G.D."/>
        </authorList>
    </citation>
    <scope>NUCLEOTIDE SEQUENCE [LARGE SCALE GENOMIC DNA]</scope>
    <source>
        <strain evidence="2">RA15029</strain>
    </source>
</reference>
<dbReference type="Gene3D" id="2.30.30.830">
    <property type="match status" value="1"/>
</dbReference>
<comment type="caution">
    <text evidence="2">The sequence shown here is derived from an EMBL/GenBank/DDBJ whole genome shotgun (WGS) entry which is preliminary data.</text>
</comment>
<dbReference type="Proteomes" id="UP000226429">
    <property type="component" value="Unassembled WGS sequence"/>
</dbReference>
<proteinExistence type="predicted"/>
<keyword evidence="1" id="KW-0812">Transmembrane</keyword>
<organism evidence="2 3">
    <name type="scientific">Candidatus Aquirickettsiella gammari</name>
    <dbReference type="NCBI Taxonomy" id="2016198"/>
    <lineage>
        <taxon>Bacteria</taxon>
        <taxon>Pseudomonadati</taxon>
        <taxon>Pseudomonadota</taxon>
        <taxon>Gammaproteobacteria</taxon>
        <taxon>Legionellales</taxon>
        <taxon>Coxiellaceae</taxon>
        <taxon>Candidatus Aquirickettsiella</taxon>
    </lineage>
</organism>
<keyword evidence="1" id="KW-1133">Transmembrane helix</keyword>
<evidence type="ECO:0000313" key="2">
    <source>
        <dbReference type="EMBL" id="RDH40697.1"/>
    </source>
</evidence>
<evidence type="ECO:0000313" key="3">
    <source>
        <dbReference type="Proteomes" id="UP000226429"/>
    </source>
</evidence>
<keyword evidence="1" id="KW-0472">Membrane</keyword>
<protein>
    <recommendedName>
        <fullName evidence="4">Pilus assembly protein PilP</fullName>
    </recommendedName>
</protein>
<dbReference type="Pfam" id="PF04351">
    <property type="entry name" value="PilP"/>
    <property type="match status" value="1"/>
</dbReference>
<accession>A0A370CK07</accession>
<dbReference type="EMBL" id="NMOS02000005">
    <property type="protein sequence ID" value="RDH40697.1"/>
    <property type="molecule type" value="Genomic_DNA"/>
</dbReference>
<reference evidence="2 3" key="2">
    <citation type="journal article" date="2018" name="J. Invertebr. Pathol.">
        <title>'Candidatus Aquirickettsiella gammari' (Gammaproteobacteria: Legionellales: Coxiellaceae): A bacterial pathogen of the freshwater crustacean Gammarus fossarum (Malacostraca: Amphipoda).</title>
        <authorList>
            <person name="Bojko J."/>
            <person name="Dunn A.M."/>
            <person name="Stebbing P.D."/>
            <person name="van Aerle R."/>
            <person name="Bacela-Spychalska K."/>
            <person name="Bean T.P."/>
            <person name="Urrutia A."/>
            <person name="Stentiford G.D."/>
        </authorList>
    </citation>
    <scope>NUCLEOTIDE SEQUENCE [LARGE SCALE GENOMIC DNA]</scope>
    <source>
        <strain evidence="2">RA15029</strain>
    </source>
</reference>
<evidence type="ECO:0008006" key="4">
    <source>
        <dbReference type="Google" id="ProtNLM"/>
    </source>
</evidence>
<name>A0A370CK07_9COXI</name>
<sequence length="299" mass="34981">MGKFNLIKIHTWSVSLKCGIILATILFILIGGYFFYLKSILVKKNDIYSQLKYLERKIKKQQSILEECSVCRKKIGELKKRCLFYNDNYSNTILLLLTGQLLTQNFTIKDLKILAIKKKKFLHEIWFKVRLLNVNNNITEFLYQIENLQYLILLENFRWNFFDALSASSTAQKEIEFLFHVYYYATEIDIFNLGVSNLNKISAKYSSLFKKNILIKYPLNTLKMVGFLSEDHGERNWGLIRLPNTQIYKLELGDSIGLEQGLVMAITPKKIFVQRKDLNKIIELSMKTGKFRHVMALSG</sequence>
<feature type="transmembrane region" description="Helical" evidence="1">
    <location>
        <begin position="12"/>
        <end position="36"/>
    </location>
</feature>